<reference evidence="2 3" key="1">
    <citation type="submission" date="2019-12" db="EMBL/GenBank/DDBJ databases">
        <title>Genomic-based taxomic classification of the family Erythrobacteraceae.</title>
        <authorList>
            <person name="Xu L."/>
        </authorList>
    </citation>
    <scope>NUCLEOTIDE SEQUENCE [LARGE SCALE GENOMIC DNA]</scope>
    <source>
        <strain evidence="2 3">KCTC 52259</strain>
    </source>
</reference>
<evidence type="ECO:0000313" key="2">
    <source>
        <dbReference type="EMBL" id="MXP13331.1"/>
    </source>
</evidence>
<proteinExistence type="predicted"/>
<dbReference type="Pfam" id="PF04230">
    <property type="entry name" value="PS_pyruv_trans"/>
    <property type="match status" value="1"/>
</dbReference>
<dbReference type="OrthoDB" id="9776822at2"/>
<dbReference type="PANTHER" id="PTHR36836">
    <property type="entry name" value="COLANIC ACID BIOSYNTHESIS PROTEIN WCAK"/>
    <property type="match status" value="1"/>
</dbReference>
<gene>
    <name evidence="2" type="ORF">GRI44_00970</name>
</gene>
<dbReference type="Proteomes" id="UP000473531">
    <property type="component" value="Unassembled WGS sequence"/>
</dbReference>
<dbReference type="InterPro" id="IPR007345">
    <property type="entry name" value="Polysacch_pyruvyl_Trfase"/>
</dbReference>
<evidence type="ECO:0000259" key="1">
    <source>
        <dbReference type="Pfam" id="PF04230"/>
    </source>
</evidence>
<evidence type="ECO:0000313" key="3">
    <source>
        <dbReference type="Proteomes" id="UP000473531"/>
    </source>
</evidence>
<organism evidence="2 3">
    <name type="scientific">Allopontixanthobacter confluentis</name>
    <dbReference type="NCBI Taxonomy" id="1849021"/>
    <lineage>
        <taxon>Bacteria</taxon>
        <taxon>Pseudomonadati</taxon>
        <taxon>Pseudomonadota</taxon>
        <taxon>Alphaproteobacteria</taxon>
        <taxon>Sphingomonadales</taxon>
        <taxon>Erythrobacteraceae</taxon>
        <taxon>Allopontixanthobacter</taxon>
    </lineage>
</organism>
<dbReference type="EMBL" id="WTYU01000001">
    <property type="protein sequence ID" value="MXP13331.1"/>
    <property type="molecule type" value="Genomic_DNA"/>
</dbReference>
<dbReference type="PANTHER" id="PTHR36836:SF1">
    <property type="entry name" value="COLANIC ACID BIOSYNTHESIS PROTEIN WCAK"/>
    <property type="match status" value="1"/>
</dbReference>
<feature type="domain" description="Polysaccharide pyruvyl transferase" evidence="1">
    <location>
        <begin position="65"/>
        <end position="298"/>
    </location>
</feature>
<keyword evidence="3" id="KW-1185">Reference proteome</keyword>
<comment type="caution">
    <text evidence="2">The sequence shown here is derived from an EMBL/GenBank/DDBJ whole genome shotgun (WGS) entry which is preliminary data.</text>
</comment>
<dbReference type="AlphaFoldDB" id="A0A6L7GFA2"/>
<sequence>MKVGFTGYYGMSNFGDDLFGHVCLQEVHRWRGVDCAKLIAPPFAPDVAAFIPSRFGFIYSSGGILGQSLRLSAQVAARAKFDLLFDGGGSVFKDIRGVSKLADNLVGSEKVARAAIGVSIGPFVNGAAECRVREHLKHYEYISVRDEPSRQWMESQSFSLPWHSAGDLVGAMPMPKGIGRRGIGLAPVNFRDAIPEDGSPVANLYNEILSAIIEAAGETGEQIKIFALQGRIDDIWTHWFESRLSARGLKTEVYSRAAISSRSLLRELVRCRAVISGRLHGAIIAYLSQVPFTLIEYEEKCTAFLADVGQADSLRLGRGFEDTQPIFQIINRLLENPPSPTVKTEAYSKRSQEHFGSAPWAQGPAI</sequence>
<protein>
    <recommendedName>
        <fullName evidence="1">Polysaccharide pyruvyl transferase domain-containing protein</fullName>
    </recommendedName>
</protein>
<dbReference type="RefSeq" id="WP_160599438.1">
    <property type="nucleotide sequence ID" value="NZ_WTYU01000001.1"/>
</dbReference>
<name>A0A6L7GFA2_9SPHN</name>
<accession>A0A6L7GFA2</accession>